<proteinExistence type="predicted"/>
<name>A0ACC0BWI5_CATRO</name>
<sequence>MFRHVTSATSWGNSDFYNLFLPEITLLPVPKTRIGDLTMYISSRGLLTRNSIISIRLGNLIVVIIDGRVQHRRKTYDALRSMKTPSLSFEQSKDCDPYLGGRPPPDPSPLSTSCPRFACPCLPGKEGTGGRPPPDPSPLSTLC</sequence>
<protein>
    <submittedName>
        <fullName evidence="1">Uncharacterized protein</fullName>
    </submittedName>
</protein>
<dbReference type="EMBL" id="CM044702">
    <property type="protein sequence ID" value="KAI5676967.1"/>
    <property type="molecule type" value="Genomic_DNA"/>
</dbReference>
<dbReference type="Proteomes" id="UP001060085">
    <property type="component" value="Linkage Group LG02"/>
</dbReference>
<evidence type="ECO:0000313" key="1">
    <source>
        <dbReference type="EMBL" id="KAI5676967.1"/>
    </source>
</evidence>
<keyword evidence="2" id="KW-1185">Reference proteome</keyword>
<reference evidence="2" key="1">
    <citation type="journal article" date="2023" name="Nat. Plants">
        <title>Single-cell RNA sequencing provides a high-resolution roadmap for understanding the multicellular compartmentation of specialized metabolism.</title>
        <authorList>
            <person name="Sun S."/>
            <person name="Shen X."/>
            <person name="Li Y."/>
            <person name="Li Y."/>
            <person name="Wang S."/>
            <person name="Li R."/>
            <person name="Zhang H."/>
            <person name="Shen G."/>
            <person name="Guo B."/>
            <person name="Wei J."/>
            <person name="Xu J."/>
            <person name="St-Pierre B."/>
            <person name="Chen S."/>
            <person name="Sun C."/>
        </authorList>
    </citation>
    <scope>NUCLEOTIDE SEQUENCE [LARGE SCALE GENOMIC DNA]</scope>
</reference>
<evidence type="ECO:0000313" key="2">
    <source>
        <dbReference type="Proteomes" id="UP001060085"/>
    </source>
</evidence>
<organism evidence="1 2">
    <name type="scientific">Catharanthus roseus</name>
    <name type="common">Madagascar periwinkle</name>
    <name type="synonym">Vinca rosea</name>
    <dbReference type="NCBI Taxonomy" id="4058"/>
    <lineage>
        <taxon>Eukaryota</taxon>
        <taxon>Viridiplantae</taxon>
        <taxon>Streptophyta</taxon>
        <taxon>Embryophyta</taxon>
        <taxon>Tracheophyta</taxon>
        <taxon>Spermatophyta</taxon>
        <taxon>Magnoliopsida</taxon>
        <taxon>eudicotyledons</taxon>
        <taxon>Gunneridae</taxon>
        <taxon>Pentapetalae</taxon>
        <taxon>asterids</taxon>
        <taxon>lamiids</taxon>
        <taxon>Gentianales</taxon>
        <taxon>Apocynaceae</taxon>
        <taxon>Rauvolfioideae</taxon>
        <taxon>Vinceae</taxon>
        <taxon>Catharanthinae</taxon>
        <taxon>Catharanthus</taxon>
    </lineage>
</organism>
<accession>A0ACC0BWI5</accession>
<comment type="caution">
    <text evidence="1">The sequence shown here is derived from an EMBL/GenBank/DDBJ whole genome shotgun (WGS) entry which is preliminary data.</text>
</comment>
<gene>
    <name evidence="1" type="ORF">M9H77_07917</name>
</gene>